<dbReference type="InterPro" id="IPR036444">
    <property type="entry name" value="PLipase_A2_dom_sf"/>
</dbReference>
<keyword evidence="3" id="KW-1185">Reference proteome</keyword>
<dbReference type="GO" id="GO:0006644">
    <property type="term" value="P:phospholipid metabolic process"/>
    <property type="evidence" value="ECO:0007669"/>
    <property type="project" value="InterPro"/>
</dbReference>
<dbReference type="EMBL" id="WPCU01000010">
    <property type="protein sequence ID" value="MVA77614.1"/>
    <property type="molecule type" value="Genomic_DNA"/>
</dbReference>
<dbReference type="AlphaFoldDB" id="A0A6A9V222"/>
<dbReference type="GO" id="GO:0050482">
    <property type="term" value="P:arachidonate secretion"/>
    <property type="evidence" value="ECO:0007669"/>
    <property type="project" value="InterPro"/>
</dbReference>
<dbReference type="GO" id="GO:0004623">
    <property type="term" value="F:phospholipase A2 activity"/>
    <property type="evidence" value="ECO:0007669"/>
    <property type="project" value="InterPro"/>
</dbReference>
<evidence type="ECO:0000313" key="2">
    <source>
        <dbReference type="EMBL" id="MVA77614.1"/>
    </source>
</evidence>
<evidence type="ECO:0000259" key="1">
    <source>
        <dbReference type="Pfam" id="PF00068"/>
    </source>
</evidence>
<dbReference type="Pfam" id="PF00068">
    <property type="entry name" value="Phospholip_A2_1"/>
    <property type="match status" value="1"/>
</dbReference>
<accession>A0A6A9V222</accession>
<name>A0A6A9V222_9ACTN</name>
<dbReference type="RefSeq" id="WP_156611867.1">
    <property type="nucleotide sequence ID" value="NZ_WPCU01000010.1"/>
</dbReference>
<protein>
    <recommendedName>
        <fullName evidence="1">Phospholipase A2-like central domain-containing protein</fullName>
    </recommendedName>
</protein>
<dbReference type="InterPro" id="IPR016090">
    <property type="entry name" value="PLA2-like_dom"/>
</dbReference>
<dbReference type="Proteomes" id="UP000435304">
    <property type="component" value="Unassembled WGS sequence"/>
</dbReference>
<gene>
    <name evidence="2" type="ORF">GC722_16550</name>
</gene>
<organism evidence="2 3">
    <name type="scientific">Auraticoccus cholistanensis</name>
    <dbReference type="NCBI Taxonomy" id="2656650"/>
    <lineage>
        <taxon>Bacteria</taxon>
        <taxon>Bacillati</taxon>
        <taxon>Actinomycetota</taxon>
        <taxon>Actinomycetes</taxon>
        <taxon>Propionibacteriales</taxon>
        <taxon>Propionibacteriaceae</taxon>
        <taxon>Auraticoccus</taxon>
    </lineage>
</organism>
<sequence length="160" mass="16665">MTGEEPRDPAAEEVLGISAGVERHVRAPGTEAARFDPDAARAAGEPEEVLRAGEVFNAWLDGRARPGPAEAAGALGLRVWGRWCGPGHGGSGTPVDTLDAICMRHDRCYASQGYLDCGCDAQLVAEITASASQMTPAERFVAAAIKAVFSVGLCIPSEQS</sequence>
<evidence type="ECO:0000313" key="3">
    <source>
        <dbReference type="Proteomes" id="UP000435304"/>
    </source>
</evidence>
<dbReference type="SUPFAM" id="SSF48619">
    <property type="entry name" value="Phospholipase A2, PLA2"/>
    <property type="match status" value="1"/>
</dbReference>
<dbReference type="Gene3D" id="1.20.90.10">
    <property type="entry name" value="Phospholipase A2 domain"/>
    <property type="match status" value="1"/>
</dbReference>
<feature type="domain" description="Phospholipase A2-like central" evidence="1">
    <location>
        <begin position="78"/>
        <end position="131"/>
    </location>
</feature>
<reference evidence="2 3" key="1">
    <citation type="submission" date="2019-12" db="EMBL/GenBank/DDBJ databases">
        <title>Auraticoccus cholistani sp. nov., an actinomycete isolated from soil of Cholistan desert.</title>
        <authorList>
            <person name="Cheema M.T."/>
        </authorList>
    </citation>
    <scope>NUCLEOTIDE SEQUENCE [LARGE SCALE GENOMIC DNA]</scope>
    <source>
        <strain evidence="2 3">F435</strain>
    </source>
</reference>
<proteinExistence type="predicted"/>
<comment type="caution">
    <text evidence="2">The sequence shown here is derived from an EMBL/GenBank/DDBJ whole genome shotgun (WGS) entry which is preliminary data.</text>
</comment>